<keyword evidence="4" id="KW-1185">Reference proteome</keyword>
<protein>
    <recommendedName>
        <fullName evidence="5">Integral membrane protein</fullName>
    </recommendedName>
</protein>
<feature type="compositionally biased region" description="Low complexity" evidence="1">
    <location>
        <begin position="1"/>
        <end position="21"/>
    </location>
</feature>
<proteinExistence type="predicted"/>
<reference evidence="4" key="1">
    <citation type="submission" date="2017-01" db="EMBL/GenBank/DDBJ databases">
        <authorList>
            <person name="Varghese N."/>
            <person name="Submissions S."/>
        </authorList>
    </citation>
    <scope>NUCLEOTIDE SEQUENCE [LARGE SCALE GENOMIC DNA]</scope>
    <source>
        <strain evidence="4">3bp</strain>
    </source>
</reference>
<name>A0A1N6TIU0_9MICO</name>
<dbReference type="GeneID" id="66333320"/>
<feature type="transmembrane region" description="Helical" evidence="2">
    <location>
        <begin position="35"/>
        <end position="55"/>
    </location>
</feature>
<feature type="region of interest" description="Disordered" evidence="1">
    <location>
        <begin position="1"/>
        <end position="32"/>
    </location>
</feature>
<gene>
    <name evidence="3" type="ORF">SAMN05518682_2753</name>
</gene>
<evidence type="ECO:0000313" key="3">
    <source>
        <dbReference type="EMBL" id="SIQ53036.1"/>
    </source>
</evidence>
<feature type="transmembrane region" description="Helical" evidence="2">
    <location>
        <begin position="67"/>
        <end position="87"/>
    </location>
</feature>
<keyword evidence="2" id="KW-0812">Transmembrane</keyword>
<keyword evidence="2" id="KW-0472">Membrane</keyword>
<accession>A0A1N6TIU0</accession>
<feature type="transmembrane region" description="Helical" evidence="2">
    <location>
        <begin position="96"/>
        <end position="114"/>
    </location>
</feature>
<sequence length="180" mass="18493">MSAPAAPDGADPAATPAAGGRPDPRSGQRRTNGGFGRVLVAVYGIFALAATARAGVQLLRDWHEAPLAYALSALAAAVYVVATIALARGGRVARRVAWLAVGVELVGVLTVGAFSLADPEAFPRATVWSGFGQGYGYVPLVLPFVGLWWLWRTRPAAPGVTTPPPAAPTTPVTDAPEDAV</sequence>
<dbReference type="RefSeq" id="WP_083711885.1">
    <property type="nucleotide sequence ID" value="NZ_FTMI01000005.1"/>
</dbReference>
<dbReference type="EMBL" id="FTMI01000005">
    <property type="protein sequence ID" value="SIQ53036.1"/>
    <property type="molecule type" value="Genomic_DNA"/>
</dbReference>
<dbReference type="AlphaFoldDB" id="A0A1N6TIU0"/>
<feature type="region of interest" description="Disordered" evidence="1">
    <location>
        <begin position="160"/>
        <end position="180"/>
    </location>
</feature>
<evidence type="ECO:0000256" key="2">
    <source>
        <dbReference type="SAM" id="Phobius"/>
    </source>
</evidence>
<evidence type="ECO:0000313" key="4">
    <source>
        <dbReference type="Proteomes" id="UP000186235"/>
    </source>
</evidence>
<dbReference type="Proteomes" id="UP000186235">
    <property type="component" value="Unassembled WGS sequence"/>
</dbReference>
<organism evidence="3 4">
    <name type="scientific">Cellulosimicrobium aquatile</name>
    <dbReference type="NCBI Taxonomy" id="1612203"/>
    <lineage>
        <taxon>Bacteria</taxon>
        <taxon>Bacillati</taxon>
        <taxon>Actinomycetota</taxon>
        <taxon>Actinomycetes</taxon>
        <taxon>Micrococcales</taxon>
        <taxon>Promicromonosporaceae</taxon>
        <taxon>Cellulosimicrobium</taxon>
    </lineage>
</organism>
<evidence type="ECO:0008006" key="5">
    <source>
        <dbReference type="Google" id="ProtNLM"/>
    </source>
</evidence>
<evidence type="ECO:0000256" key="1">
    <source>
        <dbReference type="SAM" id="MobiDB-lite"/>
    </source>
</evidence>
<feature type="transmembrane region" description="Helical" evidence="2">
    <location>
        <begin position="134"/>
        <end position="151"/>
    </location>
</feature>
<keyword evidence="2" id="KW-1133">Transmembrane helix</keyword>